<reference evidence="2" key="1">
    <citation type="journal article" date="2019" name="Int. J. Syst. Evol. Microbiol.">
        <title>The Global Catalogue of Microorganisms (GCM) 10K type strain sequencing project: providing services to taxonomists for standard genome sequencing and annotation.</title>
        <authorList>
            <consortium name="The Broad Institute Genomics Platform"/>
            <consortium name="The Broad Institute Genome Sequencing Center for Infectious Disease"/>
            <person name="Wu L."/>
            <person name="Ma J."/>
        </authorList>
    </citation>
    <scope>NUCLEOTIDE SEQUENCE [LARGE SCALE GENOMIC DNA]</scope>
    <source>
        <strain evidence="2">JCM 18410</strain>
    </source>
</reference>
<evidence type="ECO:0000313" key="1">
    <source>
        <dbReference type="EMBL" id="GAA5081894.1"/>
    </source>
</evidence>
<sequence>MRGITTQPARGVPADVRLALRWAAAASRPLMDLLDPRVLRSVLTALRLKQDGTAAAAETRRHKHKVLVHAVHDTMEQRKLPADPLAPIQ</sequence>
<dbReference type="Proteomes" id="UP001500124">
    <property type="component" value="Unassembled WGS sequence"/>
</dbReference>
<evidence type="ECO:0000313" key="2">
    <source>
        <dbReference type="Proteomes" id="UP001500124"/>
    </source>
</evidence>
<accession>A0ABP9LPD4</accession>
<proteinExistence type="predicted"/>
<keyword evidence="2" id="KW-1185">Reference proteome</keyword>
<name>A0ABP9LPD4_9ACTN</name>
<protein>
    <submittedName>
        <fullName evidence="1">Uncharacterized protein</fullName>
    </submittedName>
</protein>
<comment type="caution">
    <text evidence="1">The sequence shown here is derived from an EMBL/GenBank/DDBJ whole genome shotgun (WGS) entry which is preliminary data.</text>
</comment>
<dbReference type="EMBL" id="BAABKC010000147">
    <property type="protein sequence ID" value="GAA5081894.1"/>
    <property type="molecule type" value="Genomic_DNA"/>
</dbReference>
<gene>
    <name evidence="1" type="ORF">GCM10023336_76060</name>
</gene>
<organism evidence="1 2">
    <name type="scientific">Streptomyces similanensis</name>
    <dbReference type="NCBI Taxonomy" id="1274988"/>
    <lineage>
        <taxon>Bacteria</taxon>
        <taxon>Bacillati</taxon>
        <taxon>Actinomycetota</taxon>
        <taxon>Actinomycetes</taxon>
        <taxon>Kitasatosporales</taxon>
        <taxon>Streptomycetaceae</taxon>
        <taxon>Streptomyces</taxon>
    </lineage>
</organism>